<dbReference type="RefSeq" id="WP_101627787.1">
    <property type="nucleotide sequence ID" value="NZ_PKKJ01000002.1"/>
</dbReference>
<dbReference type="InterPro" id="IPR003849">
    <property type="entry name" value="Preprotein_translocase_YajC"/>
</dbReference>
<reference evidence="3 4" key="1">
    <citation type="submission" date="2017-12" db="EMBL/GenBank/DDBJ databases">
        <title>Phylogenetic diversity of female urinary microbiome.</title>
        <authorList>
            <person name="Thomas-White K."/>
            <person name="Wolfe A.J."/>
        </authorList>
    </citation>
    <scope>NUCLEOTIDE SEQUENCE [LARGE SCALE GENOMIC DNA]</scope>
    <source>
        <strain evidence="3 4">UMB0250</strain>
    </source>
</reference>
<dbReference type="Proteomes" id="UP000234545">
    <property type="component" value="Unassembled WGS sequence"/>
</dbReference>
<feature type="compositionally biased region" description="Acidic residues" evidence="1">
    <location>
        <begin position="122"/>
        <end position="133"/>
    </location>
</feature>
<accession>A0A2I1I614</accession>
<name>A0A2I1I614_9ACTO</name>
<proteinExistence type="predicted"/>
<gene>
    <name evidence="3" type="ORF">CYJ25_03305</name>
</gene>
<keyword evidence="2" id="KW-1133">Transmembrane helix</keyword>
<feature type="compositionally biased region" description="Acidic residues" evidence="1">
    <location>
        <begin position="103"/>
        <end position="112"/>
    </location>
</feature>
<dbReference type="OrthoDB" id="3267178at2"/>
<feature type="region of interest" description="Disordered" evidence="1">
    <location>
        <begin position="93"/>
        <end position="133"/>
    </location>
</feature>
<dbReference type="AlphaFoldDB" id="A0A2I1I614"/>
<evidence type="ECO:0000256" key="1">
    <source>
        <dbReference type="SAM" id="MobiDB-lite"/>
    </source>
</evidence>
<organism evidence="3 4">
    <name type="scientific">Schaalia turicensis</name>
    <dbReference type="NCBI Taxonomy" id="131111"/>
    <lineage>
        <taxon>Bacteria</taxon>
        <taxon>Bacillati</taxon>
        <taxon>Actinomycetota</taxon>
        <taxon>Actinomycetes</taxon>
        <taxon>Actinomycetales</taxon>
        <taxon>Actinomycetaceae</taxon>
        <taxon>Schaalia</taxon>
    </lineage>
</organism>
<feature type="transmembrane region" description="Helical" evidence="2">
    <location>
        <begin position="6"/>
        <end position="26"/>
    </location>
</feature>
<comment type="caution">
    <text evidence="3">The sequence shown here is derived from an EMBL/GenBank/DDBJ whole genome shotgun (WGS) entry which is preliminary data.</text>
</comment>
<evidence type="ECO:0000313" key="3">
    <source>
        <dbReference type="EMBL" id="PKY66575.1"/>
    </source>
</evidence>
<keyword evidence="2" id="KW-0472">Membrane</keyword>
<evidence type="ECO:0000256" key="2">
    <source>
        <dbReference type="SAM" id="Phobius"/>
    </source>
</evidence>
<protein>
    <submittedName>
        <fullName evidence="3">Preprotein translocase subunit YajC</fullName>
    </submittedName>
</protein>
<evidence type="ECO:0000313" key="4">
    <source>
        <dbReference type="Proteomes" id="UP000234545"/>
    </source>
</evidence>
<dbReference type="Pfam" id="PF02699">
    <property type="entry name" value="YajC"/>
    <property type="match status" value="1"/>
</dbReference>
<keyword evidence="2" id="KW-0812">Transmembrane</keyword>
<sequence>MGNFLQGGNMTFVLLALILIAMMWYSSRGRKKMAERQAQMERDMNEKLVPGAWVKTAVGFWGRFVDQDGDIVVLETIDGTEMYWDRQMIRSVGDEPPFASDEPAVELTEEEPKEPILGLDDPATDDASTDEKN</sequence>
<dbReference type="SMART" id="SM01323">
    <property type="entry name" value="YajC"/>
    <property type="match status" value="1"/>
</dbReference>
<dbReference type="EMBL" id="PKKJ01000002">
    <property type="protein sequence ID" value="PKY66575.1"/>
    <property type="molecule type" value="Genomic_DNA"/>
</dbReference>